<dbReference type="InterPro" id="IPR019734">
    <property type="entry name" value="TPR_rpt"/>
</dbReference>
<accession>A0A9X0QGE7</accession>
<dbReference type="Pfam" id="PF12895">
    <property type="entry name" value="ANAPC3"/>
    <property type="match status" value="1"/>
</dbReference>
<dbReference type="SUPFAM" id="SSF48452">
    <property type="entry name" value="TPR-like"/>
    <property type="match status" value="2"/>
</dbReference>
<name>A0A9X0QGE7_9BACT</name>
<dbReference type="InterPro" id="IPR013105">
    <property type="entry name" value="TPR_2"/>
</dbReference>
<evidence type="ECO:0000313" key="7">
    <source>
        <dbReference type="Proteomes" id="UP000535182"/>
    </source>
</evidence>
<dbReference type="PANTHER" id="PTHR44186">
    <property type="match status" value="1"/>
</dbReference>
<sequence>MCSPLKVALLRCLFFPAVLSLPLGLAQSSTTVPTAPTPNGMVSVPGAVSTDVASNLTQLRAMIDRGRSDDALKQLDALAAKQPVAAGVNRLRGLALYSENDFTDADVALASALNQDPHDQESTQLRGLTLFRMGRPADAIPLLESASSWTSQTKIDPNYVLALCYLDTNQYDKARGAFATQYGFPGDSAPAYLLAARMLLRRDYLPVAQQFATKALELDPQLPLAHSLLGEVALAGEHLDVAVAEFEKERVRNPLDGSIYDRLGDAYSRAGEYTKAQQSLQRALLLEPNSTGPYILLGKVLLKRQDPASALMYLERAEKMDSSNYITHSLLGQAYRSLGRGDDASRETEISHKIQAASEPKLETLH</sequence>
<keyword evidence="5" id="KW-0732">Signal</keyword>
<dbReference type="InterPro" id="IPR011990">
    <property type="entry name" value="TPR-like_helical_dom_sf"/>
</dbReference>
<keyword evidence="6" id="KW-0378">Hydrolase</keyword>
<dbReference type="Pfam" id="PF07719">
    <property type="entry name" value="TPR_2"/>
    <property type="match status" value="1"/>
</dbReference>
<gene>
    <name evidence="6" type="ORF">HDF14_003351</name>
</gene>
<dbReference type="Pfam" id="PF13432">
    <property type="entry name" value="TPR_16"/>
    <property type="match status" value="2"/>
</dbReference>
<evidence type="ECO:0000256" key="1">
    <source>
        <dbReference type="ARBA" id="ARBA00022737"/>
    </source>
</evidence>
<dbReference type="EMBL" id="JACHEB010000007">
    <property type="protein sequence ID" value="MBB5329729.1"/>
    <property type="molecule type" value="Genomic_DNA"/>
</dbReference>
<feature type="repeat" description="TPR" evidence="3">
    <location>
        <begin position="257"/>
        <end position="290"/>
    </location>
</feature>
<keyword evidence="1" id="KW-0677">Repeat</keyword>
<dbReference type="SMART" id="SM00028">
    <property type="entry name" value="TPR"/>
    <property type="match status" value="5"/>
</dbReference>
<evidence type="ECO:0000256" key="4">
    <source>
        <dbReference type="SAM" id="MobiDB-lite"/>
    </source>
</evidence>
<dbReference type="PROSITE" id="PS50293">
    <property type="entry name" value="TPR_REGION"/>
    <property type="match status" value="1"/>
</dbReference>
<feature type="chain" id="PRO_5040845006" evidence="5">
    <location>
        <begin position="21"/>
        <end position="366"/>
    </location>
</feature>
<dbReference type="PROSITE" id="PS50005">
    <property type="entry name" value="TPR"/>
    <property type="match status" value="1"/>
</dbReference>
<keyword evidence="7" id="KW-1185">Reference proteome</keyword>
<evidence type="ECO:0000313" key="6">
    <source>
        <dbReference type="EMBL" id="MBB5329729.1"/>
    </source>
</evidence>
<evidence type="ECO:0000256" key="2">
    <source>
        <dbReference type="ARBA" id="ARBA00022803"/>
    </source>
</evidence>
<protein>
    <submittedName>
        <fullName evidence="6">Zn-dependent protease</fullName>
    </submittedName>
</protein>
<proteinExistence type="predicted"/>
<evidence type="ECO:0000256" key="5">
    <source>
        <dbReference type="SAM" id="SignalP"/>
    </source>
</evidence>
<dbReference type="GO" id="GO:0006508">
    <property type="term" value="P:proteolysis"/>
    <property type="evidence" value="ECO:0007669"/>
    <property type="project" value="UniProtKB-KW"/>
</dbReference>
<reference evidence="6 7" key="1">
    <citation type="submission" date="2020-08" db="EMBL/GenBank/DDBJ databases">
        <title>Genomic Encyclopedia of Type Strains, Phase IV (KMG-V): Genome sequencing to study the core and pangenomes of soil and plant-associated prokaryotes.</title>
        <authorList>
            <person name="Whitman W."/>
        </authorList>
    </citation>
    <scope>NUCLEOTIDE SEQUENCE [LARGE SCALE GENOMIC DNA]</scope>
    <source>
        <strain evidence="6 7">X5P2</strain>
    </source>
</reference>
<dbReference type="RefSeq" id="WP_183978475.1">
    <property type="nucleotide sequence ID" value="NZ_JACHEB010000007.1"/>
</dbReference>
<dbReference type="AlphaFoldDB" id="A0A9X0QGE7"/>
<dbReference type="Gene3D" id="1.25.40.10">
    <property type="entry name" value="Tetratricopeptide repeat domain"/>
    <property type="match status" value="3"/>
</dbReference>
<evidence type="ECO:0000256" key="3">
    <source>
        <dbReference type="PROSITE-ProRule" id="PRU00339"/>
    </source>
</evidence>
<keyword evidence="2 3" id="KW-0802">TPR repeat</keyword>
<keyword evidence="6" id="KW-0645">Protease</keyword>
<dbReference type="Proteomes" id="UP000535182">
    <property type="component" value="Unassembled WGS sequence"/>
</dbReference>
<organism evidence="6 7">
    <name type="scientific">Tunturiibacter gelidiferens</name>
    <dbReference type="NCBI Taxonomy" id="3069689"/>
    <lineage>
        <taxon>Bacteria</taxon>
        <taxon>Pseudomonadati</taxon>
        <taxon>Acidobacteriota</taxon>
        <taxon>Terriglobia</taxon>
        <taxon>Terriglobales</taxon>
        <taxon>Acidobacteriaceae</taxon>
        <taxon>Tunturiibacter</taxon>
    </lineage>
</organism>
<feature type="region of interest" description="Disordered" evidence="4">
    <location>
        <begin position="346"/>
        <end position="366"/>
    </location>
</feature>
<dbReference type="GO" id="GO:0008233">
    <property type="term" value="F:peptidase activity"/>
    <property type="evidence" value="ECO:0007669"/>
    <property type="project" value="UniProtKB-KW"/>
</dbReference>
<comment type="caution">
    <text evidence="6">The sequence shown here is derived from an EMBL/GenBank/DDBJ whole genome shotgun (WGS) entry which is preliminary data.</text>
</comment>
<dbReference type="PANTHER" id="PTHR44186:SF1">
    <property type="entry name" value="BARDET-BIEDL SYNDROME 4 PROTEIN"/>
    <property type="match status" value="1"/>
</dbReference>
<feature type="signal peptide" evidence="5">
    <location>
        <begin position="1"/>
        <end position="20"/>
    </location>
</feature>